<feature type="transmembrane region" description="Helical" evidence="2">
    <location>
        <begin position="230"/>
        <end position="255"/>
    </location>
</feature>
<feature type="compositionally biased region" description="Low complexity" evidence="1">
    <location>
        <begin position="565"/>
        <end position="574"/>
    </location>
</feature>
<keyword evidence="2" id="KW-0812">Transmembrane</keyword>
<proteinExistence type="predicted"/>
<feature type="compositionally biased region" description="Pro residues" evidence="1">
    <location>
        <begin position="723"/>
        <end position="740"/>
    </location>
</feature>
<feature type="compositionally biased region" description="Pro residues" evidence="1">
    <location>
        <begin position="680"/>
        <end position="699"/>
    </location>
</feature>
<feature type="region of interest" description="Disordered" evidence="1">
    <location>
        <begin position="378"/>
        <end position="442"/>
    </location>
</feature>
<keyword evidence="3" id="KW-0614">Plasmid</keyword>
<dbReference type="KEGG" id="dgo:DGo_PB0244"/>
<feature type="region of interest" description="Disordered" evidence="1">
    <location>
        <begin position="538"/>
        <end position="761"/>
    </location>
</feature>
<feature type="compositionally biased region" description="Polar residues" evidence="1">
    <location>
        <begin position="378"/>
        <end position="387"/>
    </location>
</feature>
<dbReference type="HOGENOM" id="CLU_366281_0_0_0"/>
<feature type="transmembrane region" description="Helical" evidence="2">
    <location>
        <begin position="201"/>
        <end position="218"/>
    </location>
</feature>
<feature type="compositionally biased region" description="Polar residues" evidence="1">
    <location>
        <begin position="596"/>
        <end position="609"/>
    </location>
</feature>
<accession>H8H1W6</accession>
<sequence>MAQIMYLWGYWGLWKGIAFVGMGLTTAFFFWSLFRAVLSKTPEKALIPFLTALVLVGFISPATKGEGVIPMVQSTGVEWFNALYRTSADVGYAAMSRGENSVQAQTAALGRNLALLVARAQHASTIRAQMAQIKAGKITGDLADPNLANTLYADQIRNEQAGADSLISNRGWIFNVGYWLLFGLFSIFAGIIVVVGGTMQLMLLLLPVALAFLVLGQFKPVTAIGASYLSALLTIGVLPVIVATIASITLGIPAAKMLPVVTQMNGDLSAQLTRYQELLRNGCQWYEVSCNFEAQVFNPILSDLTTIKELFITLVVVVLSGIVGLSIGATFIRRVPAAIAGVFGASGGGESSGVETGGIGKLLAMTGGMKMLQQLTRTPGANASSAGPKTDGSPAPSPGPALPPGGGGGQYTPPESVTAGSGSSTTSTSGNIPPESVTAGNPRTVVGASYAAFQGSRGAGMPFGQAVQAGVQPMLAGAAAGVRAHGQTIRQDYGAAAQRGREHLTRTASNLAFGSANAERGRAAVSAAVQDFRDTNAQVRAQDTTQNRSVNPDEFETRSRRDPVAAAQNAAQAQSHFTVTPEQRAGEQGARPASRTELSARNQGGSLQDWTAAPAPVRPPKLGPPPPRPVSPTEQEAQSHKTRMAQGTGPTLADMDATRRNTLALGGPQGKAIPGVFPGPLEPRPAAPAPTPPLPPPPARRTERAPDEQWQASHRPVADWQPPQKPLPPPPPRVTPPPLDIPLSHLMKPAPTPPDEENPKP</sequence>
<gene>
    <name evidence="3" type="ordered locus">DGo_PB0244</name>
</gene>
<organism evidence="3 4">
    <name type="scientific">Deinococcus gobiensis (strain DSM 21396 / JCM 16679 / CGMCC 1.7299 / I-0)</name>
    <dbReference type="NCBI Taxonomy" id="745776"/>
    <lineage>
        <taxon>Bacteria</taxon>
        <taxon>Thermotogati</taxon>
        <taxon>Deinococcota</taxon>
        <taxon>Deinococci</taxon>
        <taxon>Deinococcales</taxon>
        <taxon>Deinococcaceae</taxon>
        <taxon>Deinococcus</taxon>
    </lineage>
</organism>
<feature type="transmembrane region" description="Helical" evidence="2">
    <location>
        <begin position="176"/>
        <end position="195"/>
    </location>
</feature>
<dbReference type="EMBL" id="CP002193">
    <property type="protein sequence ID" value="AFD27513.1"/>
    <property type="molecule type" value="Genomic_DNA"/>
</dbReference>
<feature type="compositionally biased region" description="Pro residues" evidence="1">
    <location>
        <begin position="616"/>
        <end position="630"/>
    </location>
</feature>
<evidence type="ECO:0000313" key="3">
    <source>
        <dbReference type="EMBL" id="AFD27513.1"/>
    </source>
</evidence>
<geneLocation type="plasmid" evidence="3 4">
    <name>P2</name>
</geneLocation>
<keyword evidence="2" id="KW-1133">Transmembrane helix</keyword>
<evidence type="ECO:0000256" key="1">
    <source>
        <dbReference type="SAM" id="MobiDB-lite"/>
    </source>
</evidence>
<protein>
    <submittedName>
        <fullName evidence="3">TrbL/VirB6 plasmid conjugal transfer protein</fullName>
    </submittedName>
</protein>
<dbReference type="AlphaFoldDB" id="H8H1W6"/>
<feature type="compositionally biased region" description="Low complexity" evidence="1">
    <location>
        <begin position="420"/>
        <end position="430"/>
    </location>
</feature>
<feature type="compositionally biased region" description="Polar residues" evidence="1">
    <location>
        <begin position="538"/>
        <end position="550"/>
    </location>
</feature>
<reference evidence="3 4" key="1">
    <citation type="journal article" date="2012" name="PLoS ONE">
        <title>Genome sequence and transcriptome analysis of the radioresistant bacterium Deinococcus gobiensis: insights into the extreme environmental adaptations.</title>
        <authorList>
            <person name="Yuan M."/>
            <person name="Chen M."/>
            <person name="Zhang W."/>
            <person name="Lu W."/>
            <person name="Wang J."/>
            <person name="Yang M."/>
            <person name="Zhao P."/>
            <person name="Tang R."/>
            <person name="Li X."/>
            <person name="Hao Y."/>
            <person name="Zhou Z."/>
            <person name="Zhan Y."/>
            <person name="Yu H."/>
            <person name="Teng C."/>
            <person name="Yan Y."/>
            <person name="Ping S."/>
            <person name="Wang Y."/>
            <person name="Lin M."/>
        </authorList>
    </citation>
    <scope>NUCLEOTIDE SEQUENCE [LARGE SCALE GENOMIC DNA]</scope>
    <source>
        <strain evidence="4">DSM 21396 / JCM 16679 / CGMCC 1.7299 / I-0</strain>
        <plasmid evidence="3">P2</plasmid>
    </source>
</reference>
<name>H8H1W6_DEIGI</name>
<feature type="transmembrane region" description="Helical" evidence="2">
    <location>
        <begin position="12"/>
        <end position="33"/>
    </location>
</feature>
<keyword evidence="4" id="KW-1185">Reference proteome</keyword>
<keyword evidence="2" id="KW-0472">Membrane</keyword>
<feature type="transmembrane region" description="Helical" evidence="2">
    <location>
        <begin position="310"/>
        <end position="332"/>
    </location>
</feature>
<dbReference type="Proteomes" id="UP000007575">
    <property type="component" value="Plasmid P2"/>
</dbReference>
<feature type="transmembrane region" description="Helical" evidence="2">
    <location>
        <begin position="45"/>
        <end position="63"/>
    </location>
</feature>
<evidence type="ECO:0000313" key="4">
    <source>
        <dbReference type="Proteomes" id="UP000007575"/>
    </source>
</evidence>
<evidence type="ECO:0000256" key="2">
    <source>
        <dbReference type="SAM" id="Phobius"/>
    </source>
</evidence>
<dbReference type="PATRIC" id="fig|745776.4.peg.3599"/>